<dbReference type="Pfam" id="PF00122">
    <property type="entry name" value="E1-E2_ATPase"/>
    <property type="match status" value="1"/>
</dbReference>
<dbReference type="Gene3D" id="3.30.70.100">
    <property type="match status" value="1"/>
</dbReference>
<dbReference type="SUPFAM" id="SSF55008">
    <property type="entry name" value="HMA, heavy metal-associated domain"/>
    <property type="match status" value="1"/>
</dbReference>
<dbReference type="FunFam" id="2.70.150.10:FF:000002">
    <property type="entry name" value="Copper-transporting ATPase 1, putative"/>
    <property type="match status" value="1"/>
</dbReference>
<dbReference type="GO" id="GO:0005524">
    <property type="term" value="F:ATP binding"/>
    <property type="evidence" value="ECO:0007669"/>
    <property type="project" value="UniProtKB-UniRule"/>
</dbReference>
<feature type="transmembrane region" description="Helical" evidence="17">
    <location>
        <begin position="319"/>
        <end position="338"/>
    </location>
</feature>
<evidence type="ECO:0000256" key="3">
    <source>
        <dbReference type="ARBA" id="ARBA00022475"/>
    </source>
</evidence>
<organism evidence="19 20">
    <name type="scientific">Helicovermis profundi</name>
    <dbReference type="NCBI Taxonomy" id="3065157"/>
    <lineage>
        <taxon>Bacteria</taxon>
        <taxon>Bacillati</taxon>
        <taxon>Bacillota</taxon>
        <taxon>Clostridia</taxon>
        <taxon>Helicovermis</taxon>
    </lineage>
</organism>
<dbReference type="SUPFAM" id="SSF81665">
    <property type="entry name" value="Calcium ATPase, transmembrane domain M"/>
    <property type="match status" value="1"/>
</dbReference>
<keyword evidence="14 17" id="KW-0472">Membrane</keyword>
<sequence length="702" mass="76990">MEKKVVILDGLTCSNCAGKIEKDVKLISTIDSAFIDFANSKLIFENAKELSKENFDKIKEIVNKYEPDVNVFFEGNKKKDDENKGNVVLKKEKLRLIISTIVFVVSLLYLYLVKAPSEIVELVLFLSAYIISGQNVILKALRNIRRGKVFDENFLMLVATLGAFFIKQYPEGVAVMIFYNYGEYFQKLAVNNSRKSISSLMNIKPEYANLITSKGPKKVDPSEVKLGQLIIVKPGEKIPIDGLVVSGNSMLDTSSITGESVPRSIGMGEEIVSGSINLNSVITIKTSKLYADSTVSKIIELVENAAKNKAPTEEFISKFAAFYTPIIVVSALLLAILPPILLGTMDFNEWIYRALVFLVISCPCALVVSVPLGYFGGIGVASKNGVLVKGGNYLDALNSIDVVIFDKTGTLTKGVFKVVNVDILIEMEREEFLRLVSHTEAYSNHPIAKSIIDSYGHKIDHAIIEEHNEIHGKGIKAKIEGKEILVGNEKLLESNNIAFEKNNEIGTVIYVAIDGKYCGSLIISDEIKEDSKTTIETLKKIGIKKTVMLTGDNENIAKKVASELEIDEVYFELLPDEKVERVKEIKDKFSNKVIFVGDGTNDAPVLALSDVGVAMGAFGSDAAIEAADVVLMTDEVSKLVEGINVAKRTRKIVIENIVFALGVKGVFLLLGAFGMATLWEAVFADVGVTVIAVLNTIRILKK</sequence>
<dbReference type="CDD" id="cd00371">
    <property type="entry name" value="HMA"/>
    <property type="match status" value="1"/>
</dbReference>
<keyword evidence="8 17" id="KW-0547">Nucleotide-binding</keyword>
<protein>
    <submittedName>
        <fullName evidence="19">Heavy metal translocating P-type ATPase</fullName>
    </submittedName>
</protein>
<name>A0AAU9E403_9FIRM</name>
<comment type="catalytic activity">
    <reaction evidence="16">
        <text>Cd(2+)(in) + ATP + H2O = Cd(2+)(out) + ADP + phosphate + H(+)</text>
        <dbReference type="Rhea" id="RHEA:12132"/>
        <dbReference type="ChEBI" id="CHEBI:15377"/>
        <dbReference type="ChEBI" id="CHEBI:15378"/>
        <dbReference type="ChEBI" id="CHEBI:30616"/>
        <dbReference type="ChEBI" id="CHEBI:43474"/>
        <dbReference type="ChEBI" id="CHEBI:48775"/>
        <dbReference type="ChEBI" id="CHEBI:456216"/>
        <dbReference type="EC" id="7.2.2.21"/>
    </reaction>
</comment>
<dbReference type="InterPro" id="IPR018303">
    <property type="entry name" value="ATPase_P-typ_P_site"/>
</dbReference>
<dbReference type="GO" id="GO:0016463">
    <property type="term" value="F:P-type zinc transporter activity"/>
    <property type="evidence" value="ECO:0007669"/>
    <property type="project" value="UniProtKB-EC"/>
</dbReference>
<evidence type="ECO:0000256" key="14">
    <source>
        <dbReference type="ARBA" id="ARBA00023136"/>
    </source>
</evidence>
<dbReference type="Pfam" id="PF00403">
    <property type="entry name" value="HMA"/>
    <property type="match status" value="1"/>
</dbReference>
<dbReference type="InterPro" id="IPR023299">
    <property type="entry name" value="ATPase_P-typ_cyto_dom_N"/>
</dbReference>
<keyword evidence="4" id="KW-0104">Cadmium</keyword>
<feature type="transmembrane region" description="Helical" evidence="17">
    <location>
        <begin position="682"/>
        <end position="700"/>
    </location>
</feature>
<evidence type="ECO:0000256" key="12">
    <source>
        <dbReference type="ARBA" id="ARBA00022967"/>
    </source>
</evidence>
<dbReference type="Gene3D" id="3.40.50.1000">
    <property type="entry name" value="HAD superfamily/HAD-like"/>
    <property type="match status" value="1"/>
</dbReference>
<dbReference type="SFLD" id="SFLDF00027">
    <property type="entry name" value="p-type_atpase"/>
    <property type="match status" value="1"/>
</dbReference>
<proteinExistence type="inferred from homology"/>
<evidence type="ECO:0000256" key="5">
    <source>
        <dbReference type="ARBA" id="ARBA00022553"/>
    </source>
</evidence>
<keyword evidence="12" id="KW-1278">Translocase</keyword>
<evidence type="ECO:0000256" key="10">
    <source>
        <dbReference type="ARBA" id="ARBA00022840"/>
    </source>
</evidence>
<dbReference type="Proteomes" id="UP001321786">
    <property type="component" value="Chromosome"/>
</dbReference>
<evidence type="ECO:0000256" key="6">
    <source>
        <dbReference type="ARBA" id="ARBA00022692"/>
    </source>
</evidence>
<evidence type="ECO:0000256" key="9">
    <source>
        <dbReference type="ARBA" id="ARBA00022833"/>
    </source>
</evidence>
<keyword evidence="20" id="KW-1185">Reference proteome</keyword>
<comment type="similarity">
    <text evidence="2 17">Belongs to the cation transport ATPase (P-type) (TC 3.A.3) family. Type IB subfamily.</text>
</comment>
<accession>A0AAU9E403</accession>
<dbReference type="RefSeq" id="WP_338536330.1">
    <property type="nucleotide sequence ID" value="NZ_AP028654.1"/>
</dbReference>
<evidence type="ECO:0000313" key="19">
    <source>
        <dbReference type="EMBL" id="BEP27973.1"/>
    </source>
</evidence>
<dbReference type="SUPFAM" id="SSF81653">
    <property type="entry name" value="Calcium ATPase, transduction domain A"/>
    <property type="match status" value="1"/>
</dbReference>
<dbReference type="CDD" id="cd07548">
    <property type="entry name" value="P-type_ATPase-Cd_Zn_Co_like"/>
    <property type="match status" value="1"/>
</dbReference>
<dbReference type="InterPro" id="IPR036163">
    <property type="entry name" value="HMA_dom_sf"/>
</dbReference>
<comment type="catalytic activity">
    <reaction evidence="15">
        <text>Zn(2+)(in) + ATP + H2O = Zn(2+)(out) + ADP + phosphate + H(+)</text>
        <dbReference type="Rhea" id="RHEA:20621"/>
        <dbReference type="ChEBI" id="CHEBI:15377"/>
        <dbReference type="ChEBI" id="CHEBI:15378"/>
        <dbReference type="ChEBI" id="CHEBI:29105"/>
        <dbReference type="ChEBI" id="CHEBI:30616"/>
        <dbReference type="ChEBI" id="CHEBI:43474"/>
        <dbReference type="ChEBI" id="CHEBI:456216"/>
        <dbReference type="EC" id="7.2.2.12"/>
    </reaction>
</comment>
<dbReference type="Gene3D" id="2.70.150.10">
    <property type="entry name" value="Calcium-transporting ATPase, cytoplasmic transduction domain A"/>
    <property type="match status" value="1"/>
</dbReference>
<keyword evidence="3 17" id="KW-1003">Cell membrane</keyword>
<keyword evidence="9" id="KW-0862">Zinc</keyword>
<dbReference type="SFLD" id="SFLDS00003">
    <property type="entry name" value="Haloacid_Dehalogenase"/>
    <property type="match status" value="1"/>
</dbReference>
<comment type="subcellular location">
    <subcellularLocation>
        <location evidence="1">Cell membrane</location>
        <topology evidence="1">Multi-pass membrane protein</topology>
    </subcellularLocation>
</comment>
<evidence type="ECO:0000256" key="4">
    <source>
        <dbReference type="ARBA" id="ARBA00022539"/>
    </source>
</evidence>
<dbReference type="PROSITE" id="PS00154">
    <property type="entry name" value="ATPASE_E1_E2"/>
    <property type="match status" value="1"/>
</dbReference>
<dbReference type="PRINTS" id="PR00119">
    <property type="entry name" value="CATATPASE"/>
</dbReference>
<evidence type="ECO:0000256" key="2">
    <source>
        <dbReference type="ARBA" id="ARBA00006024"/>
    </source>
</evidence>
<dbReference type="FunFam" id="3.40.1110.10:FF:000066">
    <property type="entry name" value="Cadmium-translocating P-type ATPase"/>
    <property type="match status" value="1"/>
</dbReference>
<dbReference type="GO" id="GO:0016887">
    <property type="term" value="F:ATP hydrolysis activity"/>
    <property type="evidence" value="ECO:0007669"/>
    <property type="project" value="InterPro"/>
</dbReference>
<evidence type="ECO:0000256" key="7">
    <source>
        <dbReference type="ARBA" id="ARBA00022723"/>
    </source>
</evidence>
<feature type="transmembrane region" description="Helical" evidence="17">
    <location>
        <begin position="119"/>
        <end position="138"/>
    </location>
</feature>
<dbReference type="EMBL" id="AP028654">
    <property type="protein sequence ID" value="BEP27973.1"/>
    <property type="molecule type" value="Genomic_DNA"/>
</dbReference>
<feature type="transmembrane region" description="Helical" evidence="17">
    <location>
        <begin position="657"/>
        <end position="676"/>
    </location>
</feature>
<dbReference type="PROSITE" id="PS01047">
    <property type="entry name" value="HMA_1"/>
    <property type="match status" value="1"/>
</dbReference>
<dbReference type="InterPro" id="IPR008250">
    <property type="entry name" value="ATPase_P-typ_transduc_dom_A_sf"/>
</dbReference>
<dbReference type="GO" id="GO:0008551">
    <property type="term" value="F:P-type cadmium transporter activity"/>
    <property type="evidence" value="ECO:0007669"/>
    <property type="project" value="UniProtKB-EC"/>
</dbReference>
<dbReference type="PRINTS" id="PR00941">
    <property type="entry name" value="CDATPASE"/>
</dbReference>
<evidence type="ECO:0000256" key="15">
    <source>
        <dbReference type="ARBA" id="ARBA00047308"/>
    </source>
</evidence>
<dbReference type="InterPro" id="IPR006121">
    <property type="entry name" value="HMA_dom"/>
</dbReference>
<dbReference type="SUPFAM" id="SSF56784">
    <property type="entry name" value="HAD-like"/>
    <property type="match status" value="1"/>
</dbReference>
<dbReference type="KEGG" id="hprf:HLPR_03040"/>
<evidence type="ECO:0000313" key="20">
    <source>
        <dbReference type="Proteomes" id="UP001321786"/>
    </source>
</evidence>
<dbReference type="InterPro" id="IPR027256">
    <property type="entry name" value="P-typ_ATPase_IB"/>
</dbReference>
<feature type="transmembrane region" description="Helical" evidence="17">
    <location>
        <begin position="94"/>
        <end position="113"/>
    </location>
</feature>
<feature type="transmembrane region" description="Helical" evidence="17">
    <location>
        <begin position="350"/>
        <end position="375"/>
    </location>
</feature>
<dbReference type="SFLD" id="SFLDG00002">
    <property type="entry name" value="C1.7:_P-type_atpase_like"/>
    <property type="match status" value="1"/>
</dbReference>
<evidence type="ECO:0000256" key="13">
    <source>
        <dbReference type="ARBA" id="ARBA00022989"/>
    </source>
</evidence>
<dbReference type="NCBIfam" id="TIGR01494">
    <property type="entry name" value="ATPase_P-type"/>
    <property type="match status" value="1"/>
</dbReference>
<dbReference type="Pfam" id="PF00702">
    <property type="entry name" value="Hydrolase"/>
    <property type="match status" value="1"/>
</dbReference>
<evidence type="ECO:0000259" key="18">
    <source>
        <dbReference type="PROSITE" id="PS50846"/>
    </source>
</evidence>
<keyword evidence="5" id="KW-0597">Phosphoprotein</keyword>
<dbReference type="NCBIfam" id="TIGR01512">
    <property type="entry name" value="ATPase-IB2_Cd"/>
    <property type="match status" value="1"/>
</dbReference>
<evidence type="ECO:0000256" key="17">
    <source>
        <dbReference type="RuleBase" id="RU362081"/>
    </source>
</evidence>
<dbReference type="InterPro" id="IPR001757">
    <property type="entry name" value="P_typ_ATPase"/>
</dbReference>
<reference evidence="19 20" key="1">
    <citation type="submission" date="2023-08" db="EMBL/GenBank/DDBJ databases">
        <title>Helicovermis profunda gen. nov., sp. nov., a novel mesophilic, fermentative bacterium within the Bacillota from a deep-sea hydrothermal vent chimney.</title>
        <authorList>
            <person name="Miyazaki U."/>
            <person name="Mizutani D."/>
            <person name="Hashimoto Y."/>
            <person name="Tame A."/>
            <person name="Sawayama S."/>
            <person name="Miyazaki J."/>
            <person name="Takai K."/>
            <person name="Nakagawa S."/>
        </authorList>
    </citation>
    <scope>NUCLEOTIDE SEQUENCE [LARGE SCALE GENOMIC DNA]</scope>
    <source>
        <strain evidence="19 20">S502</strain>
    </source>
</reference>
<dbReference type="PANTHER" id="PTHR48085:SF5">
    <property type="entry name" value="CADMIUM_ZINC-TRANSPORTING ATPASE HMA4-RELATED"/>
    <property type="match status" value="1"/>
</dbReference>
<dbReference type="InterPro" id="IPR017969">
    <property type="entry name" value="Heavy-metal-associated_CS"/>
</dbReference>
<keyword evidence="10 17" id="KW-0067">ATP-binding</keyword>
<keyword evidence="11" id="KW-0460">Magnesium</keyword>
<feature type="domain" description="HMA" evidence="18">
    <location>
        <begin position="2"/>
        <end position="70"/>
    </location>
</feature>
<dbReference type="InterPro" id="IPR023298">
    <property type="entry name" value="ATPase_P-typ_TM_dom_sf"/>
</dbReference>
<dbReference type="GO" id="GO:0046872">
    <property type="term" value="F:metal ion binding"/>
    <property type="evidence" value="ECO:0007669"/>
    <property type="project" value="UniProtKB-KW"/>
</dbReference>
<dbReference type="AlphaFoldDB" id="A0AAU9E403"/>
<dbReference type="Gene3D" id="3.40.1110.10">
    <property type="entry name" value="Calcium-transporting ATPase, cytoplasmic domain N"/>
    <property type="match status" value="1"/>
</dbReference>
<dbReference type="InterPro" id="IPR051014">
    <property type="entry name" value="Cation_Transport_ATPase_IB"/>
</dbReference>
<dbReference type="PROSITE" id="PS50846">
    <property type="entry name" value="HMA_2"/>
    <property type="match status" value="1"/>
</dbReference>
<evidence type="ECO:0000256" key="16">
    <source>
        <dbReference type="ARBA" id="ARBA00049338"/>
    </source>
</evidence>
<dbReference type="InterPro" id="IPR036412">
    <property type="entry name" value="HAD-like_sf"/>
</dbReference>
<dbReference type="NCBIfam" id="TIGR01525">
    <property type="entry name" value="ATPase-IB_hvy"/>
    <property type="match status" value="1"/>
</dbReference>
<gene>
    <name evidence="19" type="ORF">HLPR_03040</name>
</gene>
<dbReference type="GO" id="GO:0005886">
    <property type="term" value="C:plasma membrane"/>
    <property type="evidence" value="ECO:0007669"/>
    <property type="project" value="UniProtKB-SubCell"/>
</dbReference>
<dbReference type="InterPro" id="IPR044492">
    <property type="entry name" value="P_typ_ATPase_HD_dom"/>
</dbReference>
<evidence type="ECO:0000256" key="8">
    <source>
        <dbReference type="ARBA" id="ARBA00022741"/>
    </source>
</evidence>
<dbReference type="PANTHER" id="PTHR48085">
    <property type="entry name" value="CADMIUM/ZINC-TRANSPORTING ATPASE HMA2-RELATED"/>
    <property type="match status" value="1"/>
</dbReference>
<dbReference type="InterPro" id="IPR059000">
    <property type="entry name" value="ATPase_P-type_domA"/>
</dbReference>
<keyword evidence="13 17" id="KW-1133">Transmembrane helix</keyword>
<dbReference type="InterPro" id="IPR023214">
    <property type="entry name" value="HAD_sf"/>
</dbReference>
<evidence type="ECO:0000256" key="11">
    <source>
        <dbReference type="ARBA" id="ARBA00022842"/>
    </source>
</evidence>
<keyword evidence="6 17" id="KW-0812">Transmembrane</keyword>
<keyword evidence="7 17" id="KW-0479">Metal-binding</keyword>
<evidence type="ECO:0000256" key="1">
    <source>
        <dbReference type="ARBA" id="ARBA00004651"/>
    </source>
</evidence>